<name>I2FNL1_USTHO</name>
<sequence>MCRMALPGNGPKATKKALRISLFVGPLTLSEALLDPGSLVLSFLLATMLISETGSFSFQVYRTSQLHGTEVDSLLACTHTLLELCHCPGLDCSVAQIRLVASETLQREQPDLCLCLSAV</sequence>
<dbReference type="EMBL" id="CAGI01000135">
    <property type="protein sequence ID" value="CCF48504.1"/>
    <property type="molecule type" value="Genomic_DNA"/>
</dbReference>
<accession>I2FNL1</accession>
<dbReference type="AlphaFoldDB" id="I2FNL1"/>
<reference evidence="1 2" key="1">
    <citation type="journal article" date="2012" name="Plant Cell">
        <title>Genome comparison of barley and maize smut fungi reveals targeted loss of RNA silencing components and species-specific presence of transposable elements.</title>
        <authorList>
            <person name="Laurie J.D."/>
            <person name="Ali S."/>
            <person name="Linning R."/>
            <person name="Mannhaupt G."/>
            <person name="Wong P."/>
            <person name="Gueldener U."/>
            <person name="Muensterkoetter M."/>
            <person name="Moore R."/>
            <person name="Kahmann R."/>
            <person name="Bakkeren G."/>
            <person name="Schirawski J."/>
        </authorList>
    </citation>
    <scope>NUCLEOTIDE SEQUENCE [LARGE SCALE GENOMIC DNA]</scope>
    <source>
        <strain evidence="2">Uh4875-4</strain>
    </source>
</reference>
<evidence type="ECO:0000313" key="1">
    <source>
        <dbReference type="EMBL" id="CCF48504.1"/>
    </source>
</evidence>
<dbReference type="OrthoDB" id="10280739at2759"/>
<proteinExistence type="predicted"/>
<keyword evidence="2" id="KW-1185">Reference proteome</keyword>
<dbReference type="HOGENOM" id="CLU_2063221_0_0_1"/>
<dbReference type="Proteomes" id="UP000006174">
    <property type="component" value="Unassembled WGS sequence"/>
</dbReference>
<organism evidence="1 2">
    <name type="scientific">Ustilago hordei</name>
    <name type="common">Barley covered smut fungus</name>
    <dbReference type="NCBI Taxonomy" id="120017"/>
    <lineage>
        <taxon>Eukaryota</taxon>
        <taxon>Fungi</taxon>
        <taxon>Dikarya</taxon>
        <taxon>Basidiomycota</taxon>
        <taxon>Ustilaginomycotina</taxon>
        <taxon>Ustilaginomycetes</taxon>
        <taxon>Ustilaginales</taxon>
        <taxon>Ustilaginaceae</taxon>
        <taxon>Ustilago</taxon>
    </lineage>
</organism>
<evidence type="ECO:0000313" key="2">
    <source>
        <dbReference type="Proteomes" id="UP000006174"/>
    </source>
</evidence>
<gene>
    <name evidence="1" type="ORF">UHOR_03267</name>
</gene>
<comment type="caution">
    <text evidence="1">The sequence shown here is derived from an EMBL/GenBank/DDBJ whole genome shotgun (WGS) entry which is preliminary data.</text>
</comment>
<protein>
    <submittedName>
        <fullName evidence="1">Uncharacterized protein</fullName>
    </submittedName>
</protein>